<feature type="compositionally biased region" description="Polar residues" evidence="1">
    <location>
        <begin position="183"/>
        <end position="192"/>
    </location>
</feature>
<accession>A0A8B8SXY8</accession>
<dbReference type="AlphaFoldDB" id="A0A8B8SXY8"/>
<dbReference type="KEGG" id="cfr:116663319"/>
<evidence type="ECO:0000313" key="3">
    <source>
        <dbReference type="RefSeq" id="XP_032334774.1"/>
    </source>
</evidence>
<evidence type="ECO:0000313" key="7">
    <source>
        <dbReference type="RefSeq" id="XP_032334778.1"/>
    </source>
</evidence>
<protein>
    <submittedName>
        <fullName evidence="3 4">Proline-rich protein 36-like</fullName>
    </submittedName>
</protein>
<name>A0A8B8SXY8_CAMFR</name>
<evidence type="ECO:0000313" key="4">
    <source>
        <dbReference type="RefSeq" id="XP_032334775.1"/>
    </source>
</evidence>
<gene>
    <name evidence="3 4 5 6 7" type="primary">LOC116663319</name>
</gene>
<dbReference type="RefSeq" id="XP_032334778.1">
    <property type="nucleotide sequence ID" value="XM_032478887.1"/>
</dbReference>
<dbReference type="Proteomes" id="UP000694856">
    <property type="component" value="Chromosome 4"/>
</dbReference>
<feature type="compositionally biased region" description="Polar residues" evidence="1">
    <location>
        <begin position="16"/>
        <end position="30"/>
    </location>
</feature>
<dbReference type="RefSeq" id="XP_032334774.1">
    <property type="nucleotide sequence ID" value="XM_032478883.1"/>
</dbReference>
<keyword evidence="2" id="KW-1185">Reference proteome</keyword>
<evidence type="ECO:0000313" key="5">
    <source>
        <dbReference type="RefSeq" id="XP_032334776.1"/>
    </source>
</evidence>
<proteinExistence type="predicted"/>
<reference evidence="3 4" key="1">
    <citation type="submission" date="2025-04" db="UniProtKB">
        <authorList>
            <consortium name="RefSeq"/>
        </authorList>
    </citation>
    <scope>IDENTIFICATION</scope>
    <source>
        <tissue evidence="3 4">Ear skin</tissue>
    </source>
</reference>
<feature type="compositionally biased region" description="Low complexity" evidence="1">
    <location>
        <begin position="87"/>
        <end position="105"/>
    </location>
</feature>
<sequence length="352" mass="36891">MPASMACRLSPARQGATPNTHCVPHSNSTTRKGDRDHQSNPTPKATAGVGQGQGEGRQRASWRRRSSPQALKDRHSWKSWWSGEQAPGGRRAARSAPPSPSSELPGPSPVALPGDPQLVPLAFGQSGSGLHSGPRHSRQASNPGQGLRPARPRPRPQPGPSEGCFSHPDTSPINKESPLWSLPKQTPQQSTVPRPRQDCLGGPNSKPGLQARPPESHVTLLFREAPECALFWVPRALMLPDADAPHQGSKLTQAPKSRPEDGRWASGSPTGPLMPPLANGPRAARGLRSETLGLSLQAPSALPPGPPASTDAHPQRAAVPSERQGQGAGAALGTFLLLQFCALGSSPPPPGG</sequence>
<evidence type="ECO:0000313" key="2">
    <source>
        <dbReference type="Proteomes" id="UP000694856"/>
    </source>
</evidence>
<feature type="region of interest" description="Disordered" evidence="1">
    <location>
        <begin position="243"/>
        <end position="327"/>
    </location>
</feature>
<dbReference type="RefSeq" id="XP_032334775.1">
    <property type="nucleotide sequence ID" value="XM_032478884.1"/>
</dbReference>
<feature type="region of interest" description="Disordered" evidence="1">
    <location>
        <begin position="1"/>
        <end position="215"/>
    </location>
</feature>
<dbReference type="RefSeq" id="XP_032334777.1">
    <property type="nucleotide sequence ID" value="XM_032478886.1"/>
</dbReference>
<evidence type="ECO:0000313" key="6">
    <source>
        <dbReference type="RefSeq" id="XP_032334777.1"/>
    </source>
</evidence>
<organism evidence="2 7">
    <name type="scientific">Camelus ferus</name>
    <name type="common">Wild bactrian camel</name>
    <name type="synonym">Camelus bactrianus ferus</name>
    <dbReference type="NCBI Taxonomy" id="419612"/>
    <lineage>
        <taxon>Eukaryota</taxon>
        <taxon>Metazoa</taxon>
        <taxon>Chordata</taxon>
        <taxon>Craniata</taxon>
        <taxon>Vertebrata</taxon>
        <taxon>Euteleostomi</taxon>
        <taxon>Mammalia</taxon>
        <taxon>Eutheria</taxon>
        <taxon>Laurasiatheria</taxon>
        <taxon>Artiodactyla</taxon>
        <taxon>Tylopoda</taxon>
        <taxon>Camelidae</taxon>
        <taxon>Camelus</taxon>
    </lineage>
</organism>
<evidence type="ECO:0000256" key="1">
    <source>
        <dbReference type="SAM" id="MobiDB-lite"/>
    </source>
</evidence>
<dbReference type="RefSeq" id="XP_032334776.1">
    <property type="nucleotide sequence ID" value="XM_032478885.1"/>
</dbReference>
<dbReference type="GeneID" id="116663319"/>